<comment type="caution">
    <text evidence="2">The sequence shown here is derived from an EMBL/GenBank/DDBJ whole genome shotgun (WGS) entry which is preliminary data.</text>
</comment>
<evidence type="ECO:0000313" key="2">
    <source>
        <dbReference type="EMBL" id="MFC7153265.1"/>
    </source>
</evidence>
<gene>
    <name evidence="2" type="ORF">ACFQMJ_32480</name>
</gene>
<evidence type="ECO:0000313" key="3">
    <source>
        <dbReference type="Proteomes" id="UP001596378"/>
    </source>
</evidence>
<sequence>MDETKEMMLAIKHSVDMLAAKFEGFQAEVRQEFAIVKSEVASLKTDVAELKADVAALKTDVAALKKNVAVLQKGQLRQERIMEKLSLRSVEYETIVSDLQRLHK</sequence>
<dbReference type="Gene3D" id="1.20.5.170">
    <property type="match status" value="1"/>
</dbReference>
<protein>
    <submittedName>
        <fullName evidence="2">Uncharacterized protein</fullName>
    </submittedName>
</protein>
<dbReference type="EMBL" id="JBHTAI010000032">
    <property type="protein sequence ID" value="MFC7153265.1"/>
    <property type="molecule type" value="Genomic_DNA"/>
</dbReference>
<dbReference type="RefSeq" id="WP_378048992.1">
    <property type="nucleotide sequence ID" value="NZ_JBHMDN010000019.1"/>
</dbReference>
<keyword evidence="1" id="KW-0175">Coiled coil</keyword>
<proteinExistence type="predicted"/>
<feature type="coiled-coil region" evidence="1">
    <location>
        <begin position="40"/>
        <end position="67"/>
    </location>
</feature>
<dbReference type="Proteomes" id="UP001596378">
    <property type="component" value="Unassembled WGS sequence"/>
</dbReference>
<accession>A0ABW2FR79</accession>
<keyword evidence="3" id="KW-1185">Reference proteome</keyword>
<evidence type="ECO:0000256" key="1">
    <source>
        <dbReference type="SAM" id="Coils"/>
    </source>
</evidence>
<reference evidence="3" key="1">
    <citation type="journal article" date="2019" name="Int. J. Syst. Evol. Microbiol.">
        <title>The Global Catalogue of Microorganisms (GCM) 10K type strain sequencing project: providing services to taxonomists for standard genome sequencing and annotation.</title>
        <authorList>
            <consortium name="The Broad Institute Genomics Platform"/>
            <consortium name="The Broad Institute Genome Sequencing Center for Infectious Disease"/>
            <person name="Wu L."/>
            <person name="Ma J."/>
        </authorList>
    </citation>
    <scope>NUCLEOTIDE SEQUENCE [LARGE SCALE GENOMIC DNA]</scope>
    <source>
        <strain evidence="3">KCTC 12907</strain>
    </source>
</reference>
<name>A0ABW2FR79_9BACL</name>
<organism evidence="2 3">
    <name type="scientific">Cohnella cellulosilytica</name>
    <dbReference type="NCBI Taxonomy" id="986710"/>
    <lineage>
        <taxon>Bacteria</taxon>
        <taxon>Bacillati</taxon>
        <taxon>Bacillota</taxon>
        <taxon>Bacilli</taxon>
        <taxon>Bacillales</taxon>
        <taxon>Paenibacillaceae</taxon>
        <taxon>Cohnella</taxon>
    </lineage>
</organism>